<evidence type="ECO:0000313" key="1">
    <source>
        <dbReference type="EMBL" id="EON90700.1"/>
    </source>
</evidence>
<protein>
    <submittedName>
        <fullName evidence="1">Uncharacterized protein</fullName>
    </submittedName>
</protein>
<accession>R8AWJ5</accession>
<dbReference type="STRING" id="1318628.MARLIPOL_17288"/>
<comment type="caution">
    <text evidence="1">The sequence shown here is derived from an EMBL/GenBank/DDBJ whole genome shotgun (WGS) entry which is preliminary data.</text>
</comment>
<organism evidence="1 2">
    <name type="scientific">Marinobacter lipolyticus SM19</name>
    <dbReference type="NCBI Taxonomy" id="1318628"/>
    <lineage>
        <taxon>Bacteria</taxon>
        <taxon>Pseudomonadati</taxon>
        <taxon>Pseudomonadota</taxon>
        <taxon>Gammaproteobacteria</taxon>
        <taxon>Pseudomonadales</taxon>
        <taxon>Marinobacteraceae</taxon>
        <taxon>Marinobacter</taxon>
    </lineage>
</organism>
<dbReference type="HOGENOM" id="CLU_1946233_0_0_6"/>
<sequence length="129" mass="13462">MGKFHSNSMFNLKAVVAVLMWGLVSLVLADEPTGQLIDSPYEAVEARAIELVVSARGDVVGVRGEGCPGCPSSSLLPSGNLTVEAGGRQLQQGELDTFNGRPGVIHIHRPTGMAHRVSFTGVYSSGGGE</sequence>
<gene>
    <name evidence="1" type="ORF">MARLIPOL_17288</name>
</gene>
<evidence type="ECO:0000313" key="2">
    <source>
        <dbReference type="Proteomes" id="UP000016540"/>
    </source>
</evidence>
<keyword evidence="2" id="KW-1185">Reference proteome</keyword>
<proteinExistence type="predicted"/>
<name>R8AWJ5_9GAMM</name>
<dbReference type="Proteomes" id="UP000016540">
    <property type="component" value="Unassembled WGS sequence"/>
</dbReference>
<dbReference type="AlphaFoldDB" id="R8AWJ5"/>
<dbReference type="EMBL" id="ASAD01000024">
    <property type="protein sequence ID" value="EON90700.1"/>
    <property type="molecule type" value="Genomic_DNA"/>
</dbReference>
<reference evidence="1 2" key="1">
    <citation type="journal article" date="2013" name="Genome Announc.">
        <title>Draft Genome Sequence of the Moderately Halophilic Bacterium Marinobacter lipolyticus Strain SM19.</title>
        <authorList>
            <person name="Papke R.T."/>
            <person name="de la Haba R.R."/>
            <person name="Infante-Dominguez C."/>
            <person name="Perez D."/>
            <person name="Sanchez-Porro C."/>
            <person name="Lapierre P."/>
            <person name="Ventosa A."/>
        </authorList>
    </citation>
    <scope>NUCLEOTIDE SEQUENCE [LARGE SCALE GENOMIC DNA]</scope>
    <source>
        <strain evidence="1 2">SM19</strain>
    </source>
</reference>